<proteinExistence type="predicted"/>
<sequence length="84" mass="9341">MAKSSTTCENFLQMLLFRSGGQVSLTGFFGVCFNVAIPAGHAVPVHHRPPGHRLGQWGPAIWEELPRVWARFHKVNTVSKNESL</sequence>
<name>A0AAN7LLB7_TRANT</name>
<keyword evidence="2" id="KW-1185">Reference proteome</keyword>
<dbReference type="AlphaFoldDB" id="A0AAN7LLB7"/>
<dbReference type="Proteomes" id="UP001346149">
    <property type="component" value="Unassembled WGS sequence"/>
</dbReference>
<evidence type="ECO:0000313" key="2">
    <source>
        <dbReference type="Proteomes" id="UP001346149"/>
    </source>
</evidence>
<organism evidence="1 2">
    <name type="scientific">Trapa natans</name>
    <name type="common">Water chestnut</name>
    <dbReference type="NCBI Taxonomy" id="22666"/>
    <lineage>
        <taxon>Eukaryota</taxon>
        <taxon>Viridiplantae</taxon>
        <taxon>Streptophyta</taxon>
        <taxon>Embryophyta</taxon>
        <taxon>Tracheophyta</taxon>
        <taxon>Spermatophyta</taxon>
        <taxon>Magnoliopsida</taxon>
        <taxon>eudicotyledons</taxon>
        <taxon>Gunneridae</taxon>
        <taxon>Pentapetalae</taxon>
        <taxon>rosids</taxon>
        <taxon>malvids</taxon>
        <taxon>Myrtales</taxon>
        <taxon>Lythraceae</taxon>
        <taxon>Trapa</taxon>
    </lineage>
</organism>
<accession>A0AAN7LLB7</accession>
<protein>
    <submittedName>
        <fullName evidence="1">Uncharacterized protein</fullName>
    </submittedName>
</protein>
<reference evidence="1 2" key="1">
    <citation type="journal article" date="2023" name="Hortic Res">
        <title>Pangenome of water caltrop reveals structural variations and asymmetric subgenome divergence after allopolyploidization.</title>
        <authorList>
            <person name="Zhang X."/>
            <person name="Chen Y."/>
            <person name="Wang L."/>
            <person name="Yuan Y."/>
            <person name="Fang M."/>
            <person name="Shi L."/>
            <person name="Lu R."/>
            <person name="Comes H.P."/>
            <person name="Ma Y."/>
            <person name="Chen Y."/>
            <person name="Huang G."/>
            <person name="Zhou Y."/>
            <person name="Zheng Z."/>
            <person name="Qiu Y."/>
        </authorList>
    </citation>
    <scope>NUCLEOTIDE SEQUENCE [LARGE SCALE GENOMIC DNA]</scope>
    <source>
        <strain evidence="1">F231</strain>
    </source>
</reference>
<gene>
    <name evidence="1" type="ORF">SAY86_003123</name>
</gene>
<dbReference type="EMBL" id="JAXQNO010000013">
    <property type="protein sequence ID" value="KAK4786434.1"/>
    <property type="molecule type" value="Genomic_DNA"/>
</dbReference>
<comment type="caution">
    <text evidence="1">The sequence shown here is derived from an EMBL/GenBank/DDBJ whole genome shotgun (WGS) entry which is preliminary data.</text>
</comment>
<evidence type="ECO:0000313" key="1">
    <source>
        <dbReference type="EMBL" id="KAK4786434.1"/>
    </source>
</evidence>